<keyword evidence="2" id="KW-1185">Reference proteome</keyword>
<feature type="non-terminal residue" evidence="1">
    <location>
        <position position="1"/>
    </location>
</feature>
<organism evidence="1 2">
    <name type="scientific">Trichonephila inaurata madagascariensis</name>
    <dbReference type="NCBI Taxonomy" id="2747483"/>
    <lineage>
        <taxon>Eukaryota</taxon>
        <taxon>Metazoa</taxon>
        <taxon>Ecdysozoa</taxon>
        <taxon>Arthropoda</taxon>
        <taxon>Chelicerata</taxon>
        <taxon>Arachnida</taxon>
        <taxon>Araneae</taxon>
        <taxon>Araneomorphae</taxon>
        <taxon>Entelegynae</taxon>
        <taxon>Araneoidea</taxon>
        <taxon>Nephilidae</taxon>
        <taxon>Trichonephila</taxon>
        <taxon>Trichonephila inaurata</taxon>
    </lineage>
</organism>
<dbReference type="Proteomes" id="UP000886998">
    <property type="component" value="Unassembled WGS sequence"/>
</dbReference>
<gene>
    <name evidence="1" type="ORF">TNIN_493641</name>
</gene>
<dbReference type="EMBL" id="BMAV01023174">
    <property type="protein sequence ID" value="GFY78757.1"/>
    <property type="molecule type" value="Genomic_DNA"/>
</dbReference>
<accession>A0A8X7CUM0</accession>
<name>A0A8X7CUM0_9ARAC</name>
<reference evidence="1" key="1">
    <citation type="submission" date="2020-08" db="EMBL/GenBank/DDBJ databases">
        <title>Multicomponent nature underlies the extraordinary mechanical properties of spider dragline silk.</title>
        <authorList>
            <person name="Kono N."/>
            <person name="Nakamura H."/>
            <person name="Mori M."/>
            <person name="Yoshida Y."/>
            <person name="Ohtoshi R."/>
            <person name="Malay A.D."/>
            <person name="Moran D.A.P."/>
            <person name="Tomita M."/>
            <person name="Numata K."/>
            <person name="Arakawa K."/>
        </authorList>
    </citation>
    <scope>NUCLEOTIDE SEQUENCE</scope>
</reference>
<proteinExistence type="predicted"/>
<dbReference type="AlphaFoldDB" id="A0A8X7CUM0"/>
<comment type="caution">
    <text evidence="1">The sequence shown here is derived from an EMBL/GenBank/DDBJ whole genome shotgun (WGS) entry which is preliminary data.</text>
</comment>
<protein>
    <submittedName>
        <fullName evidence="1">Uncharacterized protein</fullName>
    </submittedName>
</protein>
<sequence>IFDDAAGVADGIASGLTGGILFDIKNINGDLILSSVMAGEHHHRVRAAHPHHHEDNGGCNFDDAAGIADGVASGHTGGLL</sequence>
<evidence type="ECO:0000313" key="2">
    <source>
        <dbReference type="Proteomes" id="UP000886998"/>
    </source>
</evidence>
<evidence type="ECO:0000313" key="1">
    <source>
        <dbReference type="EMBL" id="GFY78757.1"/>
    </source>
</evidence>